<dbReference type="Pfam" id="PF00551">
    <property type="entry name" value="Formyl_trans_N"/>
    <property type="match status" value="1"/>
</dbReference>
<dbReference type="EMBL" id="AP025592">
    <property type="protein sequence ID" value="BDG08102.1"/>
    <property type="molecule type" value="Genomic_DNA"/>
</dbReference>
<feature type="domain" description="Formyl transferase N-terminal" evidence="5">
    <location>
        <begin position="3"/>
        <end position="189"/>
    </location>
</feature>
<feature type="site" description="Raises pKa of active site His" evidence="4">
    <location>
        <position position="152"/>
    </location>
</feature>
<feature type="active site" description="Proton donor" evidence="4">
    <location>
        <position position="116"/>
    </location>
</feature>
<feature type="binding site" evidence="4">
    <location>
        <position position="114"/>
    </location>
    <ligand>
        <name>(6R)-10-formyltetrahydrofolate</name>
        <dbReference type="ChEBI" id="CHEBI:195366"/>
    </ligand>
</feature>
<comment type="pathway">
    <text evidence="1 4">Purine metabolism; IMP biosynthesis via de novo pathway; N(2)-formyl-N(1)-(5-phospho-D-ribosyl)glycinamide from N(1)-(5-phospho-D-ribosyl)glycinamide (10-formyl THF route): step 1/1.</text>
</comment>
<dbReference type="Proteomes" id="UP001162734">
    <property type="component" value="Chromosome"/>
</dbReference>
<accession>A0ABN6N4I9</accession>
<dbReference type="SUPFAM" id="SSF53328">
    <property type="entry name" value="Formyltransferase"/>
    <property type="match status" value="1"/>
</dbReference>
<dbReference type="InterPro" id="IPR002376">
    <property type="entry name" value="Formyl_transf_N"/>
</dbReference>
<dbReference type="HAMAP" id="MF_01930">
    <property type="entry name" value="PurN"/>
    <property type="match status" value="1"/>
</dbReference>
<dbReference type="RefSeq" id="WP_248345277.1">
    <property type="nucleotide sequence ID" value="NZ_AP025592.1"/>
</dbReference>
<feature type="binding site" evidence="4">
    <location>
        <begin position="12"/>
        <end position="14"/>
    </location>
    <ligand>
        <name>N(1)-(5-phospho-beta-D-ribosyl)glycinamide</name>
        <dbReference type="ChEBI" id="CHEBI:143788"/>
    </ligand>
</feature>
<comment type="similarity">
    <text evidence="4">Belongs to the GART family.</text>
</comment>
<dbReference type="InterPro" id="IPR004607">
    <property type="entry name" value="GART"/>
</dbReference>
<evidence type="ECO:0000256" key="1">
    <source>
        <dbReference type="ARBA" id="ARBA00005054"/>
    </source>
</evidence>
<dbReference type="PANTHER" id="PTHR43369:SF2">
    <property type="entry name" value="PHOSPHORIBOSYLGLYCINAMIDE FORMYLTRANSFERASE"/>
    <property type="match status" value="1"/>
</dbReference>
<organism evidence="6 7">
    <name type="scientific">Anaeromyxobacter paludicola</name>
    <dbReference type="NCBI Taxonomy" id="2918171"/>
    <lineage>
        <taxon>Bacteria</taxon>
        <taxon>Pseudomonadati</taxon>
        <taxon>Myxococcota</taxon>
        <taxon>Myxococcia</taxon>
        <taxon>Myxococcales</taxon>
        <taxon>Cystobacterineae</taxon>
        <taxon>Anaeromyxobacteraceae</taxon>
        <taxon>Anaeromyxobacter</taxon>
    </lineage>
</organism>
<evidence type="ECO:0000256" key="3">
    <source>
        <dbReference type="ARBA" id="ARBA00022755"/>
    </source>
</evidence>
<dbReference type="CDD" id="cd08645">
    <property type="entry name" value="FMT_core_GART"/>
    <property type="match status" value="1"/>
</dbReference>
<keyword evidence="2 4" id="KW-0808">Transferase</keyword>
<evidence type="ECO:0000313" key="7">
    <source>
        <dbReference type="Proteomes" id="UP001162734"/>
    </source>
</evidence>
<evidence type="ECO:0000313" key="6">
    <source>
        <dbReference type="EMBL" id="BDG08102.1"/>
    </source>
</evidence>
<reference evidence="7" key="1">
    <citation type="journal article" date="2022" name="Int. J. Syst. Evol. Microbiol.">
        <title>Anaeromyxobacter oryzae sp. nov., Anaeromyxobacter diazotrophicus sp. nov. and Anaeromyxobacter paludicola sp. nov., isolated from paddy soils.</title>
        <authorList>
            <person name="Itoh H."/>
            <person name="Xu Z."/>
            <person name="Mise K."/>
            <person name="Masuda Y."/>
            <person name="Ushijima N."/>
            <person name="Hayakawa C."/>
            <person name="Shiratori Y."/>
            <person name="Senoo K."/>
        </authorList>
    </citation>
    <scope>NUCLEOTIDE SEQUENCE [LARGE SCALE GENOMIC DNA]</scope>
    <source>
        <strain evidence="7">Red630</strain>
    </source>
</reference>
<dbReference type="InterPro" id="IPR036477">
    <property type="entry name" value="Formyl_transf_N_sf"/>
</dbReference>
<feature type="binding site" evidence="4">
    <location>
        <position position="64"/>
    </location>
    <ligand>
        <name>(6R)-10-formyltetrahydrofolate</name>
        <dbReference type="ChEBI" id="CHEBI:195366"/>
    </ligand>
</feature>
<comment type="function">
    <text evidence="4">Catalyzes the transfer of a formyl group from 10-formyltetrahydrofolate to 5-phospho-ribosyl-glycinamide (GAR), producing 5-phospho-ribosyl-N-formylglycinamide (FGAR) and tetrahydrofolate.</text>
</comment>
<dbReference type="NCBIfam" id="TIGR00639">
    <property type="entry name" value="PurN"/>
    <property type="match status" value="1"/>
</dbReference>
<sequence length="221" mass="22748">MIRLGVLASGGGTNLQALLDACAARRVDAEVALVVANVPGAGALARAEAAGVPSLLLPSKGVERAEYDARLAERLAGAGVDLVCLAGFMRLLSPGFIEAFGPTAQSRGCPRVMNVHPGLLPSFPGLKAQAQCLAYGARFAGCTVHFVDQGVDTGPIIAQAVVPVLPEDDEAALTARILAEEHRIYPQAVGWFAAGRLSVEGRRVRVAGAAVPARGLSSPHD</sequence>
<name>A0ABN6N4I9_9BACT</name>
<dbReference type="Gene3D" id="3.40.50.170">
    <property type="entry name" value="Formyl transferase, N-terminal domain"/>
    <property type="match status" value="1"/>
</dbReference>
<keyword evidence="7" id="KW-1185">Reference proteome</keyword>
<evidence type="ECO:0000256" key="4">
    <source>
        <dbReference type="HAMAP-Rule" id="MF_01930"/>
    </source>
</evidence>
<protein>
    <recommendedName>
        <fullName evidence="4">Phosphoribosylglycinamide formyltransferase</fullName>
        <ecNumber evidence="4">2.1.2.2</ecNumber>
    </recommendedName>
    <alternativeName>
        <fullName evidence="4">5'-phosphoribosylglycinamide transformylase</fullName>
    </alternativeName>
    <alternativeName>
        <fullName evidence="4">GAR transformylase</fullName>
        <shortName evidence="4">GART</shortName>
    </alternativeName>
</protein>
<feature type="binding site" evidence="4">
    <location>
        <begin position="89"/>
        <end position="92"/>
    </location>
    <ligand>
        <name>(6R)-10-formyltetrahydrofolate</name>
        <dbReference type="ChEBI" id="CHEBI:195366"/>
    </ligand>
</feature>
<comment type="catalytic activity">
    <reaction evidence="4">
        <text>N(1)-(5-phospho-beta-D-ribosyl)glycinamide + (6R)-10-formyltetrahydrofolate = N(2)-formyl-N(1)-(5-phospho-beta-D-ribosyl)glycinamide + (6S)-5,6,7,8-tetrahydrofolate + H(+)</text>
        <dbReference type="Rhea" id="RHEA:15053"/>
        <dbReference type="ChEBI" id="CHEBI:15378"/>
        <dbReference type="ChEBI" id="CHEBI:57453"/>
        <dbReference type="ChEBI" id="CHEBI:143788"/>
        <dbReference type="ChEBI" id="CHEBI:147286"/>
        <dbReference type="ChEBI" id="CHEBI:195366"/>
        <dbReference type="EC" id="2.1.2.2"/>
    </reaction>
</comment>
<dbReference type="EC" id="2.1.2.2" evidence="4"/>
<gene>
    <name evidence="4 6" type="primary">purN</name>
    <name evidence="6" type="ORF">AMPC_12150</name>
</gene>
<evidence type="ECO:0000259" key="5">
    <source>
        <dbReference type="Pfam" id="PF00551"/>
    </source>
</evidence>
<evidence type="ECO:0000256" key="2">
    <source>
        <dbReference type="ARBA" id="ARBA00022679"/>
    </source>
</evidence>
<dbReference type="PANTHER" id="PTHR43369">
    <property type="entry name" value="PHOSPHORIBOSYLGLYCINAMIDE FORMYLTRANSFERASE"/>
    <property type="match status" value="1"/>
</dbReference>
<keyword evidence="3 4" id="KW-0658">Purine biosynthesis</keyword>
<proteinExistence type="inferred from homology"/>